<dbReference type="AlphaFoldDB" id="A0A918BGR7"/>
<protein>
    <submittedName>
        <fullName evidence="1">Uncharacterized protein</fullName>
    </submittedName>
</protein>
<evidence type="ECO:0000313" key="1">
    <source>
        <dbReference type="EMBL" id="GGQ64126.1"/>
    </source>
</evidence>
<dbReference type="RefSeq" id="WP_189555828.1">
    <property type="nucleotide sequence ID" value="NZ_BMTU01000001.1"/>
</dbReference>
<dbReference type="Proteomes" id="UP000656732">
    <property type="component" value="Unassembled WGS sequence"/>
</dbReference>
<sequence length="58" mass="6240">MAPRKRAKPRIPKCPDCDGNGDIAETVRVGPRKGRATEHRQAAMCLTCFGSGEAPTTE</sequence>
<keyword evidence="2" id="KW-1185">Reference proteome</keyword>
<evidence type="ECO:0000313" key="2">
    <source>
        <dbReference type="Proteomes" id="UP000656732"/>
    </source>
</evidence>
<reference evidence="1" key="2">
    <citation type="submission" date="2020-09" db="EMBL/GenBank/DDBJ databases">
        <authorList>
            <person name="Sun Q."/>
            <person name="Ohkuma M."/>
        </authorList>
    </citation>
    <scope>NUCLEOTIDE SEQUENCE</scope>
    <source>
        <strain evidence="1">JCM 4403</strain>
    </source>
</reference>
<gene>
    <name evidence="1" type="ORF">GCM10010280_08190</name>
</gene>
<comment type="caution">
    <text evidence="1">The sequence shown here is derived from an EMBL/GenBank/DDBJ whole genome shotgun (WGS) entry which is preliminary data.</text>
</comment>
<accession>A0A918BGR7</accession>
<name>A0A918BGR7_9ACTN</name>
<proteinExistence type="predicted"/>
<dbReference type="EMBL" id="BMTU01000001">
    <property type="protein sequence ID" value="GGQ64126.1"/>
    <property type="molecule type" value="Genomic_DNA"/>
</dbReference>
<reference evidence="1" key="1">
    <citation type="journal article" date="2014" name="Int. J. Syst. Evol. Microbiol.">
        <title>Complete genome sequence of Corynebacterium casei LMG S-19264T (=DSM 44701T), isolated from a smear-ripened cheese.</title>
        <authorList>
            <consortium name="US DOE Joint Genome Institute (JGI-PGF)"/>
            <person name="Walter F."/>
            <person name="Albersmeier A."/>
            <person name="Kalinowski J."/>
            <person name="Ruckert C."/>
        </authorList>
    </citation>
    <scope>NUCLEOTIDE SEQUENCE</scope>
    <source>
        <strain evidence="1">JCM 4403</strain>
    </source>
</reference>
<organism evidence="1 2">
    <name type="scientific">Streptomyces pilosus</name>
    <dbReference type="NCBI Taxonomy" id="28893"/>
    <lineage>
        <taxon>Bacteria</taxon>
        <taxon>Bacillati</taxon>
        <taxon>Actinomycetota</taxon>
        <taxon>Actinomycetes</taxon>
        <taxon>Kitasatosporales</taxon>
        <taxon>Streptomycetaceae</taxon>
        <taxon>Streptomyces</taxon>
    </lineage>
</organism>